<sequence>MTFHLFRAGKAKNYHYRFQIAGARVQRSTRESSKAKANAVAQRAYDEALILTNGGKVVPTLSVMAKEWLEVNGPISSAAHQRSVETTARLHFYDLGDLPLNQITTSHVELARNLHLVDHKPASANHWLRVLKLIANWAVKRELIRSIPWQVRMLKVQKRPRSILPIAAVAEWFAAVDQVTRADPSVATAIRLMFGLGLRESEAAGARWEWLDWQRATYTPGITKGREAEPVPVPAWLVEQLAPHRQVEGLIAGKRGGAQQHPPGFARKAMKSANLSCKIKGITPHRLRGTFATMLSEQGVPIQTIQAVMRHKSPMTTMAYLEKNRETAAQAQNDIAEKIGFGRGEKVAGSTQQTRMDTHLHDYHQSSVDGNSGAKSTPAEPTPGE</sequence>
<dbReference type="AlphaFoldDB" id="A0AAJ4MVV7"/>
<feature type="region of interest" description="Disordered" evidence="6">
    <location>
        <begin position="363"/>
        <end position="385"/>
    </location>
</feature>
<protein>
    <submittedName>
        <fullName evidence="9">Site-specific integrase</fullName>
    </submittedName>
</protein>
<dbReference type="InterPro" id="IPR050808">
    <property type="entry name" value="Phage_Integrase"/>
</dbReference>
<dbReference type="InterPro" id="IPR013762">
    <property type="entry name" value="Integrase-like_cat_sf"/>
</dbReference>
<dbReference type="GO" id="GO:0003677">
    <property type="term" value="F:DNA binding"/>
    <property type="evidence" value="ECO:0007669"/>
    <property type="project" value="UniProtKB-UniRule"/>
</dbReference>
<feature type="domain" description="Core-binding (CB)" evidence="8">
    <location>
        <begin position="59"/>
        <end position="139"/>
    </location>
</feature>
<dbReference type="EMBL" id="CP071520">
    <property type="protein sequence ID" value="QSX97958.1"/>
    <property type="molecule type" value="Genomic_DNA"/>
</dbReference>
<comment type="similarity">
    <text evidence="1">Belongs to the 'phage' integrase family.</text>
</comment>
<keyword evidence="2" id="KW-0229">DNA integration</keyword>
<evidence type="ECO:0000256" key="6">
    <source>
        <dbReference type="SAM" id="MobiDB-lite"/>
    </source>
</evidence>
<dbReference type="GO" id="GO:0006310">
    <property type="term" value="P:DNA recombination"/>
    <property type="evidence" value="ECO:0007669"/>
    <property type="project" value="UniProtKB-KW"/>
</dbReference>
<dbReference type="InterPro" id="IPR011010">
    <property type="entry name" value="DNA_brk_join_enz"/>
</dbReference>
<dbReference type="Proteomes" id="UP000662821">
    <property type="component" value="Chromosome"/>
</dbReference>
<organism evidence="9 10">
    <name type="scientific">Janthinobacterium lividum</name>
    <dbReference type="NCBI Taxonomy" id="29581"/>
    <lineage>
        <taxon>Bacteria</taxon>
        <taxon>Pseudomonadati</taxon>
        <taxon>Pseudomonadota</taxon>
        <taxon>Betaproteobacteria</taxon>
        <taxon>Burkholderiales</taxon>
        <taxon>Oxalobacteraceae</taxon>
        <taxon>Janthinobacterium</taxon>
    </lineage>
</organism>
<evidence type="ECO:0000256" key="5">
    <source>
        <dbReference type="PROSITE-ProRule" id="PRU01248"/>
    </source>
</evidence>
<dbReference type="PANTHER" id="PTHR30629">
    <property type="entry name" value="PROPHAGE INTEGRASE"/>
    <property type="match status" value="1"/>
</dbReference>
<evidence type="ECO:0000256" key="2">
    <source>
        <dbReference type="ARBA" id="ARBA00022908"/>
    </source>
</evidence>
<evidence type="ECO:0000256" key="1">
    <source>
        <dbReference type="ARBA" id="ARBA00008857"/>
    </source>
</evidence>
<keyword evidence="3 5" id="KW-0238">DNA-binding</keyword>
<feature type="domain" description="Tyr recombinase" evidence="7">
    <location>
        <begin position="158"/>
        <end position="333"/>
    </location>
</feature>
<dbReference type="CDD" id="cd00397">
    <property type="entry name" value="DNA_BRE_C"/>
    <property type="match status" value="1"/>
</dbReference>
<dbReference type="Gene3D" id="1.10.150.130">
    <property type="match status" value="1"/>
</dbReference>
<accession>A0AAJ4MVV7</accession>
<proteinExistence type="inferred from homology"/>
<evidence type="ECO:0000313" key="9">
    <source>
        <dbReference type="EMBL" id="QSX97958.1"/>
    </source>
</evidence>
<dbReference type="InterPro" id="IPR010998">
    <property type="entry name" value="Integrase_recombinase_N"/>
</dbReference>
<dbReference type="Pfam" id="PF00589">
    <property type="entry name" value="Phage_integrase"/>
    <property type="match status" value="1"/>
</dbReference>
<keyword evidence="4" id="KW-0233">DNA recombination</keyword>
<evidence type="ECO:0000256" key="3">
    <source>
        <dbReference type="ARBA" id="ARBA00023125"/>
    </source>
</evidence>
<dbReference type="InterPro" id="IPR044068">
    <property type="entry name" value="CB"/>
</dbReference>
<dbReference type="PROSITE" id="PS51898">
    <property type="entry name" value="TYR_RECOMBINASE"/>
    <property type="match status" value="1"/>
</dbReference>
<name>A0AAJ4MVV7_9BURK</name>
<dbReference type="RefSeq" id="WP_151093348.1">
    <property type="nucleotide sequence ID" value="NZ_CP071520.1"/>
</dbReference>
<dbReference type="GO" id="GO:0015074">
    <property type="term" value="P:DNA integration"/>
    <property type="evidence" value="ECO:0007669"/>
    <property type="project" value="UniProtKB-KW"/>
</dbReference>
<feature type="compositionally biased region" description="Polar residues" evidence="6">
    <location>
        <begin position="365"/>
        <end position="375"/>
    </location>
</feature>
<dbReference type="SUPFAM" id="SSF56349">
    <property type="entry name" value="DNA breaking-rejoining enzymes"/>
    <property type="match status" value="1"/>
</dbReference>
<evidence type="ECO:0000256" key="4">
    <source>
        <dbReference type="ARBA" id="ARBA00023172"/>
    </source>
</evidence>
<evidence type="ECO:0000259" key="7">
    <source>
        <dbReference type="PROSITE" id="PS51898"/>
    </source>
</evidence>
<dbReference type="PROSITE" id="PS51900">
    <property type="entry name" value="CB"/>
    <property type="match status" value="1"/>
</dbReference>
<reference evidence="9 10" key="1">
    <citation type="submission" date="2021-03" db="EMBL/GenBank/DDBJ databases">
        <title>Draft genome sequence of Janthinobacterium sp. strain PLB02 isolated from infected primmorphs (Lubomirskia baicalensis).</title>
        <authorList>
            <person name="Chernogor L.I."/>
            <person name="Belikov S.I."/>
            <person name="Petrushin I.S."/>
        </authorList>
    </citation>
    <scope>NUCLEOTIDE SEQUENCE [LARGE SCALE GENOMIC DNA]</scope>
    <source>
        <strain evidence="9 10">PLB02</strain>
    </source>
</reference>
<dbReference type="PANTHER" id="PTHR30629:SF2">
    <property type="entry name" value="PROPHAGE INTEGRASE INTS-RELATED"/>
    <property type="match status" value="1"/>
</dbReference>
<evidence type="ECO:0000259" key="8">
    <source>
        <dbReference type="PROSITE" id="PS51900"/>
    </source>
</evidence>
<evidence type="ECO:0000313" key="10">
    <source>
        <dbReference type="Proteomes" id="UP000662821"/>
    </source>
</evidence>
<gene>
    <name evidence="9" type="ORF">J3P46_08615</name>
</gene>
<dbReference type="InterPro" id="IPR002104">
    <property type="entry name" value="Integrase_catalytic"/>
</dbReference>
<dbReference type="Gene3D" id="1.10.443.10">
    <property type="entry name" value="Intergrase catalytic core"/>
    <property type="match status" value="1"/>
</dbReference>